<dbReference type="InterPro" id="IPR058625">
    <property type="entry name" value="MdtA-like_BSH"/>
</dbReference>
<dbReference type="Proteomes" id="UP000199072">
    <property type="component" value="Unassembled WGS sequence"/>
</dbReference>
<dbReference type="PANTHER" id="PTHR30469:SF15">
    <property type="entry name" value="HLYD FAMILY OF SECRETION PROTEINS"/>
    <property type="match status" value="1"/>
</dbReference>
<dbReference type="RefSeq" id="WP_091153690.1">
    <property type="nucleotide sequence ID" value="NZ_FNAI01000014.1"/>
</dbReference>
<keyword evidence="1" id="KW-0732">Signal</keyword>
<evidence type="ECO:0000259" key="2">
    <source>
        <dbReference type="Pfam" id="PF25917"/>
    </source>
</evidence>
<evidence type="ECO:0000256" key="1">
    <source>
        <dbReference type="SAM" id="SignalP"/>
    </source>
</evidence>
<dbReference type="Gene3D" id="2.40.50.100">
    <property type="match status" value="1"/>
</dbReference>
<gene>
    <name evidence="3" type="ORF">SAMN05216464_11474</name>
</gene>
<dbReference type="PANTHER" id="PTHR30469">
    <property type="entry name" value="MULTIDRUG RESISTANCE PROTEIN MDTA"/>
    <property type="match status" value="1"/>
</dbReference>
<organism evidence="3 4">
    <name type="scientific">Mucilaginibacter pineti</name>
    <dbReference type="NCBI Taxonomy" id="1391627"/>
    <lineage>
        <taxon>Bacteria</taxon>
        <taxon>Pseudomonadati</taxon>
        <taxon>Bacteroidota</taxon>
        <taxon>Sphingobacteriia</taxon>
        <taxon>Sphingobacteriales</taxon>
        <taxon>Sphingobacteriaceae</taxon>
        <taxon>Mucilaginibacter</taxon>
    </lineage>
</organism>
<dbReference type="EMBL" id="FNAI01000014">
    <property type="protein sequence ID" value="SDF20555.1"/>
    <property type="molecule type" value="Genomic_DNA"/>
</dbReference>
<protein>
    <submittedName>
        <fullName evidence="3">HlyD family secretion protein</fullName>
    </submittedName>
</protein>
<keyword evidence="4" id="KW-1185">Reference proteome</keyword>
<accession>A0A1G7J6Q9</accession>
<dbReference type="AlphaFoldDB" id="A0A1G7J6Q9"/>
<dbReference type="STRING" id="1391627.SAMN05216464_11474"/>
<sequence length="308" mass="33345">MKFKNIYIAACLLLVLFSCKSKDSAAGGEDAAVASQTPVTVTTVTDSSMTDYADLSATSIFLQKNFVKANANGYIQNVNTQLGHFVNKGATIFTIKTKEAQSIGNSINILDTTFRFSGVNRIKAPGNGYITQLAHQQGDYVADGEQLAVISDRSSFVFVMQLPYEMRQYVQNNQNVQLILPGGEKLTGTVASSMPSVDTLSQTQGIVIKASSNNPIPENLVAKARIIRSSRPHTASLPKSAVLTNETQTEFWVMKLINPTTAVKTPITKGLETGDRVEILSPKFNPKDMIVVTGNYGLTDTAKVKIVQ</sequence>
<dbReference type="GO" id="GO:1990281">
    <property type="term" value="C:efflux pump complex"/>
    <property type="evidence" value="ECO:0007669"/>
    <property type="project" value="TreeGrafter"/>
</dbReference>
<evidence type="ECO:0000313" key="3">
    <source>
        <dbReference type="EMBL" id="SDF20555.1"/>
    </source>
</evidence>
<dbReference type="Gene3D" id="2.40.420.20">
    <property type="match status" value="1"/>
</dbReference>
<name>A0A1G7J6Q9_9SPHI</name>
<evidence type="ECO:0000313" key="4">
    <source>
        <dbReference type="Proteomes" id="UP000199072"/>
    </source>
</evidence>
<reference evidence="3 4" key="1">
    <citation type="submission" date="2016-10" db="EMBL/GenBank/DDBJ databases">
        <authorList>
            <person name="de Groot N.N."/>
        </authorList>
    </citation>
    <scope>NUCLEOTIDE SEQUENCE [LARGE SCALE GENOMIC DNA]</scope>
    <source>
        <strain evidence="3 4">47C3B</strain>
    </source>
</reference>
<dbReference type="SUPFAM" id="SSF111369">
    <property type="entry name" value="HlyD-like secretion proteins"/>
    <property type="match status" value="1"/>
</dbReference>
<proteinExistence type="predicted"/>
<feature type="chain" id="PRO_5011494989" evidence="1">
    <location>
        <begin position="26"/>
        <end position="308"/>
    </location>
</feature>
<feature type="domain" description="Multidrug resistance protein MdtA-like barrel-sandwich hybrid" evidence="2">
    <location>
        <begin position="67"/>
        <end position="150"/>
    </location>
</feature>
<dbReference type="Pfam" id="PF25917">
    <property type="entry name" value="BSH_RND"/>
    <property type="match status" value="1"/>
</dbReference>
<dbReference type="GO" id="GO:0015562">
    <property type="term" value="F:efflux transmembrane transporter activity"/>
    <property type="evidence" value="ECO:0007669"/>
    <property type="project" value="TreeGrafter"/>
</dbReference>
<feature type="signal peptide" evidence="1">
    <location>
        <begin position="1"/>
        <end position="25"/>
    </location>
</feature>
<dbReference type="OrthoDB" id="1435302at2"/>
<dbReference type="PROSITE" id="PS51257">
    <property type="entry name" value="PROKAR_LIPOPROTEIN"/>
    <property type="match status" value="1"/>
</dbReference>